<evidence type="ECO:0000256" key="8">
    <source>
        <dbReference type="ARBA" id="ARBA00023016"/>
    </source>
</evidence>
<proteinExistence type="inferred from homology"/>
<evidence type="ECO:0000256" key="10">
    <source>
        <dbReference type="ARBA" id="ARBA00030019"/>
    </source>
</evidence>
<evidence type="ECO:0000256" key="12">
    <source>
        <dbReference type="ARBA" id="ARBA00033103"/>
    </source>
</evidence>
<dbReference type="PROSITE" id="PS01036">
    <property type="entry name" value="HSP70_3"/>
    <property type="match status" value="1"/>
</dbReference>
<accession>A0ABM8Z4X4</accession>
<dbReference type="Gene3D" id="3.90.640.10">
    <property type="entry name" value="Actin, Chain A, domain 4"/>
    <property type="match status" value="1"/>
</dbReference>
<comment type="caution">
    <text evidence="13">The sequence shown here is derived from an EMBL/GenBank/DDBJ whole genome shotgun (WGS) entry which is preliminary data.</text>
</comment>
<evidence type="ECO:0000256" key="2">
    <source>
        <dbReference type="ARBA" id="ARBA00007381"/>
    </source>
</evidence>
<evidence type="ECO:0000313" key="14">
    <source>
        <dbReference type="Proteomes" id="UP000789707"/>
    </source>
</evidence>
<sequence>MLIGIDFGTYDSGSAVFTNAGPTVIKTSTHAEIISSRVALGKQPLVGGKIPNYAFTNRHVIKSIKRHLGEENYRILIDGTFYTAIEVSALVLGELKQNAEAQLGEVVTETVITVPVMFDDTQRNALKQAAKLAGFEKVRLVNEPMAVALAYAAQQDFNVHELNVFYSIGAGMSNAALVEINNGIVEVLAAGGSSTLGGDEFDRMIVDWLVQDFYRQQKIDLSKVSSVMKRLTLVAEQAKIELTTAAQTTIKVVAVANVGDKSLDIDVVLTREHFNELVTPLVNAIKAPFEFLIKDAGYLLEEIDNIFLTGGSSQVPVIKDMMTKLVDTNVAVIGDQVLALKGTTIQAAILSGTLPNVTAIDVTPMAIMLEQSNGSFVKVVTDNTVLPNVAPRIPVDKTNLTPLNLLQGSDHIQQLGTIQLHNMPLGAATDECELEVSLDENGFITVKVLNNTTKDEHVVFFNDVIIPVASNAAIAVTPSSNALNPVAGVYYTSAYDAIEAAFDDGQFRYWDANGQVMQIEVPLDQYDLAVTLMAERIKNGDIPTITDPQMAQKIIQKGLFSYDQVLHLALNGNVDVIKYDEDTETIVAKTKLSISVAVAYVMQRWAGATEEAALLNTVYLGLKVSGIAFAHAIVEAEFKCLGLNPQLLKNSELILNTLGQPNSVEILKDAFSAVPDLPAATALKDQIMKKEPAIDYIDIDDIHILFKGRVEAPILYTAVKQANERHSNITSTLDQFTLTDAEFIVKVVREQFIELAHEYCIFPLEARQLVTQLVNDASGRLANALYEYVDPWTFANQILGPLFDDFAKHRYSYHLALDMLLAPLKLILEDASDVEFDEF</sequence>
<evidence type="ECO:0000256" key="4">
    <source>
        <dbReference type="ARBA" id="ARBA00017249"/>
    </source>
</evidence>
<evidence type="ECO:0000256" key="9">
    <source>
        <dbReference type="ARBA" id="ARBA00023186"/>
    </source>
</evidence>
<dbReference type="Gene3D" id="2.60.34.10">
    <property type="entry name" value="Substrate Binding Domain Of DNAk, Chain A, domain 1"/>
    <property type="match status" value="1"/>
</dbReference>
<evidence type="ECO:0000256" key="1">
    <source>
        <dbReference type="ARBA" id="ARBA00002290"/>
    </source>
</evidence>
<dbReference type="InterPro" id="IPR018181">
    <property type="entry name" value="Heat_shock_70_CS"/>
</dbReference>
<dbReference type="SUPFAM" id="SSF53067">
    <property type="entry name" value="Actin-like ATPase domain"/>
    <property type="match status" value="2"/>
</dbReference>
<keyword evidence="9" id="KW-0143">Chaperone</keyword>
<dbReference type="EMBL" id="CAKKNS010000001">
    <property type="protein sequence ID" value="CAH0416233.1"/>
    <property type="molecule type" value="Genomic_DNA"/>
</dbReference>
<keyword evidence="6" id="KW-0547">Nucleotide-binding</keyword>
<name>A0ABM8Z4X4_9LACO</name>
<evidence type="ECO:0000256" key="11">
    <source>
        <dbReference type="ARBA" id="ARBA00030945"/>
    </source>
</evidence>
<dbReference type="Gene3D" id="3.30.420.40">
    <property type="match status" value="2"/>
</dbReference>
<comment type="similarity">
    <text evidence="2">Belongs to the heat shock protein 70 family.</text>
</comment>
<dbReference type="Proteomes" id="UP000789707">
    <property type="component" value="Unassembled WGS sequence"/>
</dbReference>
<reference evidence="13 14" key="1">
    <citation type="submission" date="2021-11" db="EMBL/GenBank/DDBJ databases">
        <authorList>
            <person name="Depoorter E."/>
        </authorList>
    </citation>
    <scope>NUCLEOTIDE SEQUENCE [LARGE SCALE GENOMIC DNA]</scope>
    <source>
        <strain evidence="13 14">LMG 24289</strain>
    </source>
</reference>
<dbReference type="SUPFAM" id="SSF100920">
    <property type="entry name" value="Heat shock protein 70kD (HSP70), peptide-binding domain"/>
    <property type="match status" value="1"/>
</dbReference>
<dbReference type="InterPro" id="IPR029047">
    <property type="entry name" value="HSP70_peptide-bd_sf"/>
</dbReference>
<dbReference type="PANTHER" id="PTHR19375">
    <property type="entry name" value="HEAT SHOCK PROTEIN 70KDA"/>
    <property type="match status" value="1"/>
</dbReference>
<dbReference type="RefSeq" id="WP_230096292.1">
    <property type="nucleotide sequence ID" value="NZ_CAKKNS010000001.1"/>
</dbReference>
<dbReference type="InterPro" id="IPR043129">
    <property type="entry name" value="ATPase_NBD"/>
</dbReference>
<dbReference type="Pfam" id="PF00012">
    <property type="entry name" value="HSP70"/>
    <property type="match status" value="1"/>
</dbReference>
<dbReference type="PRINTS" id="PR00301">
    <property type="entry name" value="HEATSHOCK70"/>
</dbReference>
<keyword evidence="14" id="KW-1185">Reference proteome</keyword>
<evidence type="ECO:0000313" key="13">
    <source>
        <dbReference type="EMBL" id="CAH0416233.1"/>
    </source>
</evidence>
<keyword evidence="7" id="KW-0067">ATP-binding</keyword>
<comment type="function">
    <text evidence="1">Acts as a chaperone.</text>
</comment>
<evidence type="ECO:0000256" key="5">
    <source>
        <dbReference type="ARBA" id="ARBA00022553"/>
    </source>
</evidence>
<evidence type="ECO:0000256" key="7">
    <source>
        <dbReference type="ARBA" id="ARBA00022840"/>
    </source>
</evidence>
<protein>
    <recommendedName>
        <fullName evidence="3">Chaperone protein DnaK</fullName>
    </recommendedName>
    <alternativeName>
        <fullName evidence="4">Chaperone protein dnaK</fullName>
    </alternativeName>
    <alternativeName>
        <fullName evidence="12">HSP70</fullName>
    </alternativeName>
    <alternativeName>
        <fullName evidence="11">Heat shock 70 kDa protein</fullName>
    </alternativeName>
    <alternativeName>
        <fullName evidence="10">Heat shock protein 70</fullName>
    </alternativeName>
</protein>
<keyword evidence="8" id="KW-0346">Stress response</keyword>
<keyword evidence="5" id="KW-0597">Phosphoprotein</keyword>
<dbReference type="InterPro" id="IPR013126">
    <property type="entry name" value="Hsp_70_fam"/>
</dbReference>
<evidence type="ECO:0000256" key="3">
    <source>
        <dbReference type="ARBA" id="ARBA00014415"/>
    </source>
</evidence>
<evidence type="ECO:0000256" key="6">
    <source>
        <dbReference type="ARBA" id="ARBA00022741"/>
    </source>
</evidence>
<gene>
    <name evidence="13" type="primary">dnaK_1</name>
    <name evidence="13" type="ORF">WFA24289_00532</name>
</gene>
<organism evidence="13 14">
    <name type="scientific">Periweissella fabaria</name>
    <dbReference type="NCBI Taxonomy" id="546157"/>
    <lineage>
        <taxon>Bacteria</taxon>
        <taxon>Bacillati</taxon>
        <taxon>Bacillota</taxon>
        <taxon>Bacilli</taxon>
        <taxon>Lactobacillales</taxon>
        <taxon>Lactobacillaceae</taxon>
        <taxon>Periweissella</taxon>
    </lineage>
</organism>